<dbReference type="EMBL" id="OV170224">
    <property type="protein sequence ID" value="CAH0724254.1"/>
    <property type="molecule type" value="Genomic_DNA"/>
</dbReference>
<evidence type="ECO:0000256" key="1">
    <source>
        <dbReference type="SAM" id="MobiDB-lite"/>
    </source>
</evidence>
<dbReference type="Proteomes" id="UP000838878">
    <property type="component" value="Chromosome 4"/>
</dbReference>
<proteinExistence type="predicted"/>
<dbReference type="CDD" id="cd06847">
    <property type="entry name" value="HFD_SUPT7L"/>
    <property type="match status" value="1"/>
</dbReference>
<dbReference type="GO" id="GO:0000124">
    <property type="term" value="C:SAGA complex"/>
    <property type="evidence" value="ECO:0007669"/>
    <property type="project" value="InterPro"/>
</dbReference>
<keyword evidence="3" id="KW-1185">Reference proteome</keyword>
<dbReference type="PANTHER" id="PTHR28598:SF1">
    <property type="entry name" value="STAGA COMPLEX 65 SUBUNIT GAMMA"/>
    <property type="match status" value="1"/>
</dbReference>
<feature type="non-terminal residue" evidence="2">
    <location>
        <position position="325"/>
    </location>
</feature>
<dbReference type="OrthoDB" id="6021257at2759"/>
<reference evidence="2" key="1">
    <citation type="submission" date="2021-12" db="EMBL/GenBank/DDBJ databases">
        <authorList>
            <person name="Martin H S."/>
        </authorList>
    </citation>
    <scope>NUCLEOTIDE SEQUENCE</scope>
</reference>
<organism evidence="2 3">
    <name type="scientific">Brenthis ino</name>
    <name type="common">lesser marbled fritillary</name>
    <dbReference type="NCBI Taxonomy" id="405034"/>
    <lineage>
        <taxon>Eukaryota</taxon>
        <taxon>Metazoa</taxon>
        <taxon>Ecdysozoa</taxon>
        <taxon>Arthropoda</taxon>
        <taxon>Hexapoda</taxon>
        <taxon>Insecta</taxon>
        <taxon>Pterygota</taxon>
        <taxon>Neoptera</taxon>
        <taxon>Endopterygota</taxon>
        <taxon>Lepidoptera</taxon>
        <taxon>Glossata</taxon>
        <taxon>Ditrysia</taxon>
        <taxon>Papilionoidea</taxon>
        <taxon>Nymphalidae</taxon>
        <taxon>Heliconiinae</taxon>
        <taxon>Argynnini</taxon>
        <taxon>Brenthis</taxon>
    </lineage>
</organism>
<dbReference type="InterPro" id="IPR039460">
    <property type="entry name" value="SUPT7L/Spt7"/>
</dbReference>
<feature type="region of interest" description="Disordered" evidence="1">
    <location>
        <begin position="302"/>
        <end position="325"/>
    </location>
</feature>
<name>A0A8J9Y9N2_9NEOP</name>
<feature type="compositionally biased region" description="Polar residues" evidence="1">
    <location>
        <begin position="304"/>
        <end position="318"/>
    </location>
</feature>
<dbReference type="GO" id="GO:0003713">
    <property type="term" value="F:transcription coactivator activity"/>
    <property type="evidence" value="ECO:0007669"/>
    <property type="project" value="TreeGrafter"/>
</dbReference>
<evidence type="ECO:0000313" key="2">
    <source>
        <dbReference type="EMBL" id="CAH0724254.1"/>
    </source>
</evidence>
<sequence length="325" mass="36233">MANRQLWGEFEDDDNDETVLQTVNFNPIIELGMQNIPEIPITVKSSPIELPKANLITHTIQLHAYSRQLSAIIDRTEAAIYEGARIDTLSLPNPPPEPILKIEHVAVPPINFLPKEYCDFSLGKGPVILPFTPESHKRALRQCAAIAIGHVGFAASTNTALTAVADYLDIYLSNMCKLMRTVVDREASGLNSGFPDVISKVFTELNVGNLHDFYENRVIKYHEKIKSKCEEQRNHCEALTIGEIAPQLKLEEVPELHFPAALDGAFTPSLEPGFQMLHSLEQEQLQGLELLDAVPDDIKVESMEFSQSETTKLPTLSPTAKKKRK</sequence>
<dbReference type="PANTHER" id="PTHR28598">
    <property type="entry name" value="STAGA COMPLEX 65 SUBUNIT GAMMA"/>
    <property type="match status" value="1"/>
</dbReference>
<accession>A0A8J9Y9N2</accession>
<evidence type="ECO:0008006" key="4">
    <source>
        <dbReference type="Google" id="ProtNLM"/>
    </source>
</evidence>
<evidence type="ECO:0000313" key="3">
    <source>
        <dbReference type="Proteomes" id="UP000838878"/>
    </source>
</evidence>
<protein>
    <recommendedName>
        <fullName evidence="4">STAGA complex 65 subunit gamma</fullName>
    </recommendedName>
</protein>
<dbReference type="AlphaFoldDB" id="A0A8J9Y9N2"/>
<gene>
    <name evidence="2" type="ORF">BINO364_LOCUS9988</name>
</gene>